<organism evidence="6 7">
    <name type="scientific">Crocosphaera subtropica (strain ATCC 51142 / BH68)</name>
    <name type="common">Cyanothece sp. (strain ATCC 51142)</name>
    <dbReference type="NCBI Taxonomy" id="43989"/>
    <lineage>
        <taxon>Bacteria</taxon>
        <taxon>Bacillati</taxon>
        <taxon>Cyanobacteriota</taxon>
        <taxon>Cyanophyceae</taxon>
        <taxon>Oscillatoriophycideae</taxon>
        <taxon>Chroococcales</taxon>
        <taxon>Aphanothecaceae</taxon>
        <taxon>Crocosphaera</taxon>
        <taxon>Crocosphaera subtropica</taxon>
    </lineage>
</organism>
<dbReference type="InterPro" id="IPR050091">
    <property type="entry name" value="PKS_NRPS_Biosynth_Enz"/>
</dbReference>
<dbReference type="EMBL" id="CP000806">
    <property type="protein sequence ID" value="ACB53109.1"/>
    <property type="molecule type" value="Genomic_DNA"/>
</dbReference>
<dbReference type="InterPro" id="IPR018201">
    <property type="entry name" value="Ketoacyl_synth_AS"/>
</dbReference>
<dbReference type="PANTHER" id="PTHR43775">
    <property type="entry name" value="FATTY ACID SYNTHASE"/>
    <property type="match status" value="1"/>
</dbReference>
<dbReference type="InterPro" id="IPR014031">
    <property type="entry name" value="Ketoacyl_synth_C"/>
</dbReference>
<dbReference type="Pfam" id="PF00975">
    <property type="entry name" value="Thioesterase"/>
    <property type="match status" value="1"/>
</dbReference>
<proteinExistence type="predicted"/>
<evidence type="ECO:0000313" key="7">
    <source>
        <dbReference type="Proteomes" id="UP000001203"/>
    </source>
</evidence>
<dbReference type="SUPFAM" id="SSF52151">
    <property type="entry name" value="FabD/lysophospholipase-like"/>
    <property type="match status" value="1"/>
</dbReference>
<dbReference type="SUPFAM" id="SSF53901">
    <property type="entry name" value="Thiolase-like"/>
    <property type="match status" value="1"/>
</dbReference>
<dbReference type="InterPro" id="IPR029058">
    <property type="entry name" value="AB_hydrolase_fold"/>
</dbReference>
<evidence type="ECO:0000256" key="1">
    <source>
        <dbReference type="ARBA" id="ARBA00022450"/>
    </source>
</evidence>
<dbReference type="HOGENOM" id="CLU_000022_16_6_3"/>
<dbReference type="GO" id="GO:0005886">
    <property type="term" value="C:plasma membrane"/>
    <property type="evidence" value="ECO:0007669"/>
    <property type="project" value="TreeGrafter"/>
</dbReference>
<dbReference type="InterPro" id="IPR009081">
    <property type="entry name" value="PP-bd_ACP"/>
</dbReference>
<keyword evidence="7" id="KW-1185">Reference proteome</keyword>
<dbReference type="SUPFAM" id="SSF55048">
    <property type="entry name" value="Probable ACP-binding domain of malonyl-CoA ACP transacylase"/>
    <property type="match status" value="1"/>
</dbReference>
<dbReference type="Gene3D" id="3.30.70.3290">
    <property type="match status" value="1"/>
</dbReference>
<dbReference type="STRING" id="43989.cce_3761"/>
<dbReference type="GO" id="GO:0005737">
    <property type="term" value="C:cytoplasm"/>
    <property type="evidence" value="ECO:0007669"/>
    <property type="project" value="TreeGrafter"/>
</dbReference>
<dbReference type="GO" id="GO:0004315">
    <property type="term" value="F:3-oxoacyl-[acyl-carrier-protein] synthase activity"/>
    <property type="evidence" value="ECO:0007669"/>
    <property type="project" value="InterPro"/>
</dbReference>
<sequence>MYGLYIDARRYLGISDDIKKVMVEHIAIIGLGCRFPQANNVESFWQLLKGGKDGIREVPPERWNVDDFYDPQPITPGKMSTRRGGFLDQVDQFDAGFFQISPREAEQIDPQQRLFLEVAWEALENAGLIPSQLSGTQTGVFVGINNSDYNRMSWQDFDSLNAYSGTGTDVCIVANRLSYFLNLKGPSLAINTACSSSLVAIHYACQSLRLHESNLCLAGGVSLILSPEVTIAFSQGRMMAADGRCKTFDASADGYVRGEGCGVIVLKRLSDALKDGDQIQGIIRGSAVNQDGLTNGLTAPNGPSQQAVMGQALKNANLQPHEISYVEAHGTGTPLGDPQEFRSITTVLKQGRQPEQTCWVGSVKTNIGHLESASGIAGVIKTVLCLQHQTIVPHLNLNQLNPYISLKNIPFTIPQECTPWTITTEKRWAGVSSFGFGGTNGHIILEEPPSSELTATSQEQKPHSLDHPYHLLTLSAQSKEALQALVKRYQDFLNTHQAVALQDVCFTANTKRSQFEHRLAMVVGSSKELQQQLATLINHPEESAIRAIARPRKSPKMAFMFTGQGSQFVGMGQQLYQTSSFYRQIIDECDRLLQPYLERSLIDILYEQTENSLLDQTIYTQPALFSLEYALAKLWQSWGVNPVAMMGHSVGEYVAACLAGVFSLEDGLKLIAYRGRLMQALPENGAMVAVFISEKQAQALIESYGDKVALAAINGPNSVVISGERDSIQTLITTFDSQGIQFKELQVSHAFHSPLMKPMLAEFEQVAQQITYNLPKIPIISNLTGEIATDAIASSDYWSRHILQPVKFSAGMQTLAAQGYDGFIEVGPKPILLGMGRRCLPENQGLWLPSLRPGYSDWQTLLESLGNLYVKGTVINWDNFYQDVSVHMIAVPTYPFQRQRYWFQLSGKRTYVQSSVPSQLQAANPSHIEQNKLIDTLKQTPNKSEQEALLTAYVEKKVLKVLKLPSSEQINPEKSLSVLGFDSLMLMELKNLMEKELNITLSTKKLLNTITPEKLTKELIGQLLTKETEDSISRKEDLPRNWLEFYQPQPQANYRLFCLHHLGGNASLFQKWSSELEPKVEVVPLQILRKSQNINQTNENQFHLLIEAMEKVLAPYLDKPFAIYGHSMGAIMAFELAQKLSQTQGKLLQHLFVSSSFSPQKINRVLKENQLSLEEILNVSEIPEEIRQDSSMMEEITSIFQVDLQLLKSYVYTKNSPLNCPISTFGGKGDPLIKQEDLLPWADHTHIGFRFMMFPGNHMFLMGKSHKLLLQTILKEIEVSALISA</sequence>
<dbReference type="InterPro" id="IPR016035">
    <property type="entry name" value="Acyl_Trfase/lysoPLipase"/>
</dbReference>
<evidence type="ECO:0000259" key="5">
    <source>
        <dbReference type="PROSITE" id="PS52004"/>
    </source>
</evidence>
<dbReference type="PANTHER" id="PTHR43775:SF37">
    <property type="entry name" value="SI:DKEY-61P9.11"/>
    <property type="match status" value="1"/>
</dbReference>
<dbReference type="GO" id="GO:0031177">
    <property type="term" value="F:phosphopantetheine binding"/>
    <property type="evidence" value="ECO:0007669"/>
    <property type="project" value="InterPro"/>
</dbReference>
<reference evidence="6 7" key="1">
    <citation type="journal article" date="2008" name="Proc. Natl. Acad. Sci. U.S.A.">
        <title>The genome of Cyanothece 51142, a unicellular diazotrophic cyanobacterium important in the marine nitrogen cycle.</title>
        <authorList>
            <person name="Welsh E.A."/>
            <person name="Liberton M."/>
            <person name="Stoeckel J."/>
            <person name="Loh T."/>
            <person name="Elvitigala T."/>
            <person name="Wang C."/>
            <person name="Wollam A."/>
            <person name="Fulton R.S."/>
            <person name="Clifton S.W."/>
            <person name="Jacobs J.M."/>
            <person name="Aurora R."/>
            <person name="Ghosh B.K."/>
            <person name="Sherman L.A."/>
            <person name="Smith R.D."/>
            <person name="Wilson R.K."/>
            <person name="Pakrasi H.B."/>
        </authorList>
    </citation>
    <scope>NUCLEOTIDE SEQUENCE [LARGE SCALE GENOMIC DNA]</scope>
    <source>
        <strain evidence="7">ATCC 51142 / BH68</strain>
    </source>
</reference>
<dbReference type="SMART" id="SM00825">
    <property type="entry name" value="PKS_KS"/>
    <property type="match status" value="1"/>
</dbReference>
<feature type="domain" description="Ketosynthase family 3 (KS3)" evidence="5">
    <location>
        <begin position="23"/>
        <end position="447"/>
    </location>
</feature>
<dbReference type="FunFam" id="3.40.366.10:FF:000002">
    <property type="entry name" value="Probable polyketide synthase 2"/>
    <property type="match status" value="1"/>
</dbReference>
<dbReference type="GO" id="GO:0004312">
    <property type="term" value="F:fatty acid synthase activity"/>
    <property type="evidence" value="ECO:0007669"/>
    <property type="project" value="TreeGrafter"/>
</dbReference>
<keyword evidence="3" id="KW-0808">Transferase</keyword>
<keyword evidence="2" id="KW-0597">Phosphoprotein</keyword>
<dbReference type="InterPro" id="IPR016036">
    <property type="entry name" value="Malonyl_transacylase_ACP-bd"/>
</dbReference>
<dbReference type="Gene3D" id="3.40.366.10">
    <property type="entry name" value="Malonyl-Coenzyme A Acyl Carrier Protein, domain 2"/>
    <property type="match status" value="1"/>
</dbReference>
<dbReference type="InterPro" id="IPR020806">
    <property type="entry name" value="PKS_PP-bd"/>
</dbReference>
<name>B1X1S9_CROS5</name>
<dbReference type="FunFam" id="3.40.47.10:FF:000019">
    <property type="entry name" value="Polyketide synthase type I"/>
    <property type="match status" value="1"/>
</dbReference>
<dbReference type="Proteomes" id="UP000001203">
    <property type="component" value="Chromosome circular"/>
</dbReference>
<evidence type="ECO:0000259" key="4">
    <source>
        <dbReference type="PROSITE" id="PS50075"/>
    </source>
</evidence>
<dbReference type="GO" id="GO:0071770">
    <property type="term" value="P:DIM/DIP cell wall layer assembly"/>
    <property type="evidence" value="ECO:0007669"/>
    <property type="project" value="TreeGrafter"/>
</dbReference>
<dbReference type="PROSITE" id="PS52004">
    <property type="entry name" value="KS3_2"/>
    <property type="match status" value="1"/>
</dbReference>
<feature type="domain" description="Carrier" evidence="4">
    <location>
        <begin position="948"/>
        <end position="1023"/>
    </location>
</feature>
<evidence type="ECO:0000256" key="2">
    <source>
        <dbReference type="ARBA" id="ARBA00022553"/>
    </source>
</evidence>
<dbReference type="SUPFAM" id="SSF47336">
    <property type="entry name" value="ACP-like"/>
    <property type="match status" value="1"/>
</dbReference>
<evidence type="ECO:0000256" key="3">
    <source>
        <dbReference type="ARBA" id="ARBA00022679"/>
    </source>
</evidence>
<dbReference type="Pfam" id="PF00550">
    <property type="entry name" value="PP-binding"/>
    <property type="match status" value="1"/>
</dbReference>
<dbReference type="SMART" id="SM00827">
    <property type="entry name" value="PKS_AT"/>
    <property type="match status" value="1"/>
</dbReference>
<dbReference type="SMART" id="SM00823">
    <property type="entry name" value="PKS_PP"/>
    <property type="match status" value="1"/>
</dbReference>
<dbReference type="Pfam" id="PF02801">
    <property type="entry name" value="Ketoacyl-synt_C"/>
    <property type="match status" value="1"/>
</dbReference>
<dbReference type="InterPro" id="IPR036736">
    <property type="entry name" value="ACP-like_sf"/>
</dbReference>
<dbReference type="Pfam" id="PF22621">
    <property type="entry name" value="CurL-like_PKS_C"/>
    <property type="match status" value="1"/>
</dbReference>
<dbReference type="InterPro" id="IPR016039">
    <property type="entry name" value="Thiolase-like"/>
</dbReference>
<dbReference type="InterPro" id="IPR014043">
    <property type="entry name" value="Acyl_transferase_dom"/>
</dbReference>
<dbReference type="Pfam" id="PF00698">
    <property type="entry name" value="Acyl_transf_1"/>
    <property type="match status" value="1"/>
</dbReference>
<evidence type="ECO:0000313" key="6">
    <source>
        <dbReference type="EMBL" id="ACB53109.1"/>
    </source>
</evidence>
<keyword evidence="1" id="KW-0596">Phosphopantetheine</keyword>
<dbReference type="KEGG" id="cyt:cce_3761"/>
<gene>
    <name evidence="6" type="ordered locus">cce_3761</name>
</gene>
<dbReference type="InterPro" id="IPR014030">
    <property type="entry name" value="Ketoacyl_synth_N"/>
</dbReference>
<protein>
    <submittedName>
        <fullName evidence="6">Polyketide synthase</fullName>
    </submittedName>
</protein>
<dbReference type="InterPro" id="IPR001227">
    <property type="entry name" value="Ac_transferase_dom_sf"/>
</dbReference>
<dbReference type="Gene3D" id="3.40.47.10">
    <property type="match status" value="1"/>
</dbReference>
<dbReference type="Pfam" id="PF00109">
    <property type="entry name" value="ketoacyl-synt"/>
    <property type="match status" value="1"/>
</dbReference>
<dbReference type="GO" id="GO:0006633">
    <property type="term" value="P:fatty acid biosynthetic process"/>
    <property type="evidence" value="ECO:0007669"/>
    <property type="project" value="InterPro"/>
</dbReference>
<dbReference type="InterPro" id="IPR020841">
    <property type="entry name" value="PKS_Beta-ketoAc_synthase_dom"/>
</dbReference>
<dbReference type="SUPFAM" id="SSF53474">
    <property type="entry name" value="alpha/beta-Hydrolases"/>
    <property type="match status" value="1"/>
</dbReference>
<dbReference type="InterPro" id="IPR001031">
    <property type="entry name" value="Thioesterase"/>
</dbReference>
<dbReference type="Gene3D" id="3.40.50.1820">
    <property type="entry name" value="alpha/beta hydrolase"/>
    <property type="match status" value="1"/>
</dbReference>
<dbReference type="PROSITE" id="PS00606">
    <property type="entry name" value="KS3_1"/>
    <property type="match status" value="1"/>
</dbReference>
<dbReference type="CDD" id="cd00833">
    <property type="entry name" value="PKS"/>
    <property type="match status" value="1"/>
</dbReference>
<accession>B1X1S9</accession>
<dbReference type="Gene3D" id="1.10.1200.10">
    <property type="entry name" value="ACP-like"/>
    <property type="match status" value="1"/>
</dbReference>
<dbReference type="eggNOG" id="COG3321">
    <property type="taxonomic scope" value="Bacteria"/>
</dbReference>
<dbReference type="PROSITE" id="PS50075">
    <property type="entry name" value="CARRIER"/>
    <property type="match status" value="1"/>
</dbReference>